<evidence type="ECO:0000256" key="6">
    <source>
        <dbReference type="HAMAP-Rule" id="MF_00308"/>
    </source>
</evidence>
<dbReference type="OrthoDB" id="10045at2157"/>
<keyword evidence="10" id="KW-1185">Reference proteome</keyword>
<dbReference type="SUPFAM" id="SSF46579">
    <property type="entry name" value="Prefoldin"/>
    <property type="match status" value="1"/>
</dbReference>
<dbReference type="GO" id="GO:0006457">
    <property type="term" value="P:protein folding"/>
    <property type="evidence" value="ECO:0007669"/>
    <property type="project" value="UniProtKB-UniRule"/>
</dbReference>
<evidence type="ECO:0000256" key="8">
    <source>
        <dbReference type="SAM" id="Coils"/>
    </source>
</evidence>
<dbReference type="KEGG" id="mmh:Mmah_1207"/>
<comment type="similarity">
    <text evidence="1">Belongs to the prefoldin subunit alpha family.</text>
</comment>
<dbReference type="HOGENOM" id="CLU_091867_1_1_2"/>
<name>D5EC10_METMS</name>
<evidence type="ECO:0000256" key="4">
    <source>
        <dbReference type="ARBA" id="ARBA00023186"/>
    </source>
</evidence>
<dbReference type="PANTHER" id="PTHR12674">
    <property type="entry name" value="PREFOLDIN SUBUNIT 5"/>
    <property type="match status" value="1"/>
</dbReference>
<dbReference type="RefSeq" id="WP_013037653.1">
    <property type="nucleotide sequence ID" value="NC_014002.1"/>
</dbReference>
<proteinExistence type="inferred from homology"/>
<dbReference type="EMBL" id="CP001994">
    <property type="protein sequence ID" value="ADE36711.1"/>
    <property type="molecule type" value="Genomic_DNA"/>
</dbReference>
<dbReference type="Proteomes" id="UP000001059">
    <property type="component" value="Chromosome"/>
</dbReference>
<reference evidence="9 10" key="1">
    <citation type="submission" date="2010-03" db="EMBL/GenBank/DDBJ databases">
        <title>The complete genome of Methanohalophilus mahii DSM 5219.</title>
        <authorList>
            <consortium name="US DOE Joint Genome Institute (JGI-PGF)"/>
            <person name="Lucas S."/>
            <person name="Copeland A."/>
            <person name="Lapidus A."/>
            <person name="Glavina del Rio T."/>
            <person name="Dalin E."/>
            <person name="Tice H."/>
            <person name="Bruce D."/>
            <person name="Goodwin L."/>
            <person name="Pitluck S."/>
            <person name="Kyrpides N."/>
            <person name="Mavromatis K."/>
            <person name="Ivanova N."/>
            <person name="Lykidis A."/>
            <person name="Saunders E."/>
            <person name="Brettin T."/>
            <person name="Detter J.C."/>
            <person name="Han C."/>
            <person name="Land M."/>
            <person name="Hauser L."/>
            <person name="Markowitz V."/>
            <person name="Cheng J.-F."/>
            <person name="Hugenholtz P."/>
            <person name="Woyke T."/>
            <person name="Wu D."/>
            <person name="Spring S."/>
            <person name="Schneider S."/>
            <person name="Schroeder M."/>
            <person name="Klenk H.-P."/>
            <person name="Eisen J.A."/>
        </authorList>
    </citation>
    <scope>NUCLEOTIDE SEQUENCE [LARGE SCALE GENOMIC DNA]</scope>
    <source>
        <strain evidence="10">ATCC 35705 / DSM 5219 / SLP</strain>
    </source>
</reference>
<dbReference type="GO" id="GO:0051082">
    <property type="term" value="F:unfolded protein binding"/>
    <property type="evidence" value="ECO:0007669"/>
    <property type="project" value="UniProtKB-UniRule"/>
</dbReference>
<dbReference type="CDD" id="cd23160">
    <property type="entry name" value="Prefoldin_alpha_GimC"/>
    <property type="match status" value="1"/>
</dbReference>
<dbReference type="AlphaFoldDB" id="D5EC10"/>
<keyword evidence="4 6" id="KW-0143">Chaperone</keyword>
<dbReference type="NCBIfam" id="TIGR00293">
    <property type="entry name" value="prefoldin subunit alpha"/>
    <property type="match status" value="1"/>
</dbReference>
<evidence type="ECO:0000313" key="10">
    <source>
        <dbReference type="Proteomes" id="UP000001059"/>
    </source>
</evidence>
<keyword evidence="8" id="KW-0175">Coiled coil</keyword>
<dbReference type="STRING" id="547558.Mmah_1207"/>
<keyword evidence="3 6" id="KW-0963">Cytoplasm</keyword>
<comment type="similarity">
    <text evidence="6">Belongs to the prefoldin alpha subunit family.</text>
</comment>
<dbReference type="GeneID" id="8983374"/>
<evidence type="ECO:0000256" key="7">
    <source>
        <dbReference type="NCBIfam" id="TIGR00293"/>
    </source>
</evidence>
<dbReference type="PANTHER" id="PTHR12674:SF4">
    <property type="entry name" value="PREFOLDIN SUBUNIT ALPHA 2"/>
    <property type="match status" value="1"/>
</dbReference>
<evidence type="ECO:0000313" key="9">
    <source>
        <dbReference type="EMBL" id="ADE36711.1"/>
    </source>
</evidence>
<gene>
    <name evidence="6" type="primary">pfdA</name>
    <name evidence="9" type="ordered locus">Mmah_1207</name>
</gene>
<evidence type="ECO:0000256" key="5">
    <source>
        <dbReference type="ARBA" id="ARBA00025077"/>
    </source>
</evidence>
<evidence type="ECO:0000256" key="2">
    <source>
        <dbReference type="ARBA" id="ARBA00011716"/>
    </source>
</evidence>
<dbReference type="HAMAP" id="MF_00308">
    <property type="entry name" value="PfdA"/>
    <property type="match status" value="1"/>
</dbReference>
<protein>
    <recommendedName>
        <fullName evidence="6 7">Prefoldin subunit alpha</fullName>
    </recommendedName>
    <alternativeName>
        <fullName evidence="6">GimC subunit alpha</fullName>
    </alternativeName>
</protein>
<dbReference type="InterPro" id="IPR009053">
    <property type="entry name" value="Prefoldin"/>
</dbReference>
<comment type="subcellular location">
    <subcellularLocation>
        <location evidence="6">Cytoplasm</location>
    </subcellularLocation>
</comment>
<evidence type="ECO:0000256" key="3">
    <source>
        <dbReference type="ARBA" id="ARBA00022490"/>
    </source>
</evidence>
<evidence type="ECO:0000256" key="1">
    <source>
        <dbReference type="ARBA" id="ARBA00010048"/>
    </source>
</evidence>
<dbReference type="InterPro" id="IPR011599">
    <property type="entry name" value="PFD_alpha_archaea"/>
</dbReference>
<dbReference type="GO" id="GO:0005737">
    <property type="term" value="C:cytoplasm"/>
    <property type="evidence" value="ECO:0007669"/>
    <property type="project" value="UniProtKB-SubCell"/>
</dbReference>
<organism evidence="9 10">
    <name type="scientific">Methanohalophilus mahii (strain ATCC 35705 / DSM 5219 / SLP)</name>
    <dbReference type="NCBI Taxonomy" id="547558"/>
    <lineage>
        <taxon>Archaea</taxon>
        <taxon>Methanobacteriati</taxon>
        <taxon>Methanobacteriota</taxon>
        <taxon>Stenosarchaea group</taxon>
        <taxon>Methanomicrobia</taxon>
        <taxon>Methanosarcinales</taxon>
        <taxon>Methanosarcinaceae</taxon>
        <taxon>Methanohalophilus</taxon>
    </lineage>
</organism>
<dbReference type="Pfam" id="PF02996">
    <property type="entry name" value="Prefoldin"/>
    <property type="match status" value="1"/>
</dbReference>
<comment type="function">
    <text evidence="5 6">Molecular chaperone capable of stabilizing a range of proteins. Seems to fulfill an ATP-independent, HSP70-like function in archaeal de novo protein folding.</text>
</comment>
<dbReference type="InterPro" id="IPR004127">
    <property type="entry name" value="Prefoldin_subunit_alpha"/>
</dbReference>
<sequence length="143" mass="15989">MAEEGQQNIQNLALQHRDLQKRAQTIQQQTNMLQMSIEDCGKAITTLEDLQSFSKNPDTLVPIGAGSFVNANIANDNKVVVEVGAGISVEKDVDGAIVTLNKRKEDLQKVLEQMNQNLEQINQRIQSIESIAKQQQQQQHPQQ</sequence>
<feature type="coiled-coil region" evidence="8">
    <location>
        <begin position="2"/>
        <end position="29"/>
    </location>
</feature>
<accession>D5EC10</accession>
<dbReference type="Gene3D" id="1.10.287.370">
    <property type="match status" value="1"/>
</dbReference>
<comment type="subunit">
    <text evidence="2 6">Heterohexamer of two alpha and four beta subunits.</text>
</comment>
<feature type="coiled-coil region" evidence="8">
    <location>
        <begin position="97"/>
        <end position="138"/>
    </location>
</feature>
<dbReference type="GO" id="GO:0016272">
    <property type="term" value="C:prefoldin complex"/>
    <property type="evidence" value="ECO:0007669"/>
    <property type="project" value="UniProtKB-UniRule"/>
</dbReference>